<feature type="compositionally biased region" description="Polar residues" evidence="1">
    <location>
        <begin position="113"/>
        <end position="123"/>
    </location>
</feature>
<evidence type="ECO:0008006" key="4">
    <source>
        <dbReference type="Google" id="ProtNLM"/>
    </source>
</evidence>
<dbReference type="InterPro" id="IPR011990">
    <property type="entry name" value="TPR-like_helical_dom_sf"/>
</dbReference>
<dbReference type="RefSeq" id="WP_260697195.1">
    <property type="nucleotide sequence ID" value="NZ_CP074133.1"/>
</dbReference>
<evidence type="ECO:0000313" key="2">
    <source>
        <dbReference type="EMBL" id="QUX24139.1"/>
    </source>
</evidence>
<evidence type="ECO:0000313" key="3">
    <source>
        <dbReference type="Proteomes" id="UP000676079"/>
    </source>
</evidence>
<gene>
    <name evidence="2" type="ORF">KGD84_07470</name>
</gene>
<feature type="compositionally biased region" description="Basic and acidic residues" evidence="1">
    <location>
        <begin position="127"/>
        <end position="136"/>
    </location>
</feature>
<dbReference type="Proteomes" id="UP000676079">
    <property type="component" value="Chromosome"/>
</dbReference>
<feature type="region of interest" description="Disordered" evidence="1">
    <location>
        <begin position="99"/>
        <end position="136"/>
    </location>
</feature>
<accession>A0ABX8BPG4</accession>
<dbReference type="SUPFAM" id="SSF48452">
    <property type="entry name" value="TPR-like"/>
    <property type="match status" value="1"/>
</dbReference>
<dbReference type="EMBL" id="CP074133">
    <property type="protein sequence ID" value="QUX24139.1"/>
    <property type="molecule type" value="Genomic_DNA"/>
</dbReference>
<keyword evidence="3" id="KW-1185">Reference proteome</keyword>
<protein>
    <recommendedName>
        <fullName evidence="4">XRE family transcriptional regulator</fullName>
    </recommendedName>
</protein>
<organism evidence="2 3">
    <name type="scientific">Nocardiopsis changdeensis</name>
    <dbReference type="NCBI Taxonomy" id="2831969"/>
    <lineage>
        <taxon>Bacteria</taxon>
        <taxon>Bacillati</taxon>
        <taxon>Actinomycetota</taxon>
        <taxon>Actinomycetes</taxon>
        <taxon>Streptosporangiales</taxon>
        <taxon>Nocardiopsidaceae</taxon>
        <taxon>Nocardiopsis</taxon>
    </lineage>
</organism>
<sequence length="422" mass="45944">MTAPDGDTMVYTPSAALPAELLAREDMQRALQEHDFATVFQLARRHGISFGKIGASCGVKAERVGRIARDLVRVTSYDKICEIADGLRIPGHLLGLTPRPWETTQPRGLATPGHSNSEGTTSPVPKPGERLDSEARDWADDELRRLERDYDLVSSSMLLAEAGQIHGVLANATVPADSEGTRAVLELRARSALLMGQLIWDASHRRDGGAAGSYLDQAAHAARHSRNRDVLAQALLRQSFIPLYGTGDNRGALIAAQRAVHAARGLPAVHALAALHVSEAHARLGDRTAAEQHLREVDRLVEKADLEPGEWNGRRLRISGSVYLSLRRPQQAQRILEEAVPLLEERAKSQAIVVANLALAHLRQQRPDEAAAVLHDAMDLIESTRAGGALTLVATASRELSPWRGEPWVADVHDRLFTLMAS</sequence>
<reference evidence="2 3" key="1">
    <citation type="submission" date="2021-05" db="EMBL/GenBank/DDBJ databases">
        <title>Direct Submission.</title>
        <authorList>
            <person name="Li K."/>
            <person name="Gao J."/>
        </authorList>
    </citation>
    <scope>NUCLEOTIDE SEQUENCE [LARGE SCALE GENOMIC DNA]</scope>
    <source>
        <strain evidence="2 3">Mg02</strain>
    </source>
</reference>
<name>A0ABX8BPG4_9ACTN</name>
<evidence type="ECO:0000256" key="1">
    <source>
        <dbReference type="SAM" id="MobiDB-lite"/>
    </source>
</evidence>
<dbReference type="Gene3D" id="1.25.40.10">
    <property type="entry name" value="Tetratricopeptide repeat domain"/>
    <property type="match status" value="1"/>
</dbReference>
<proteinExistence type="predicted"/>